<dbReference type="RefSeq" id="XP_025551809.1">
    <property type="nucleotide sequence ID" value="XM_025696326.1"/>
</dbReference>
<organism evidence="1 2">
    <name type="scientific">Aspergillus homomorphus (strain CBS 101889)</name>
    <dbReference type="NCBI Taxonomy" id="1450537"/>
    <lineage>
        <taxon>Eukaryota</taxon>
        <taxon>Fungi</taxon>
        <taxon>Dikarya</taxon>
        <taxon>Ascomycota</taxon>
        <taxon>Pezizomycotina</taxon>
        <taxon>Eurotiomycetes</taxon>
        <taxon>Eurotiomycetidae</taxon>
        <taxon>Eurotiales</taxon>
        <taxon>Aspergillaceae</taxon>
        <taxon>Aspergillus</taxon>
        <taxon>Aspergillus subgen. Circumdati</taxon>
    </lineage>
</organism>
<name>A0A395HYW3_ASPHC</name>
<dbReference type="VEuPathDB" id="FungiDB:BO97DRAFT_414020"/>
<sequence length="132" mass="14555">MHSLPLHQLPLETPSPSEVLDLHSGATGYRWILSDTERGHIADMLDVENKDLLTVRGNRMMQGRAICMGCGKHSGLDDLVHNALYAGIHGRDFMLDVLLNGAKNDSPGHEIVCSGCGTVHEGLFWWIPSDPW</sequence>
<protein>
    <submittedName>
        <fullName evidence="1">RBP protein</fullName>
    </submittedName>
</protein>
<proteinExistence type="predicted"/>
<dbReference type="Proteomes" id="UP000248961">
    <property type="component" value="Unassembled WGS sequence"/>
</dbReference>
<evidence type="ECO:0000313" key="1">
    <source>
        <dbReference type="EMBL" id="RAL12655.1"/>
    </source>
</evidence>
<dbReference type="AlphaFoldDB" id="A0A395HYW3"/>
<dbReference type="OrthoDB" id="5271370at2759"/>
<gene>
    <name evidence="1" type="ORF">BO97DRAFT_414020</name>
</gene>
<dbReference type="EMBL" id="KZ824282">
    <property type="protein sequence ID" value="RAL12655.1"/>
    <property type="molecule type" value="Genomic_DNA"/>
</dbReference>
<dbReference type="GeneID" id="37200615"/>
<keyword evidence="2" id="KW-1185">Reference proteome</keyword>
<reference evidence="1 2" key="1">
    <citation type="submission" date="2018-02" db="EMBL/GenBank/DDBJ databases">
        <title>The genomes of Aspergillus section Nigri reveals drivers in fungal speciation.</title>
        <authorList>
            <consortium name="DOE Joint Genome Institute"/>
            <person name="Vesth T.C."/>
            <person name="Nybo J."/>
            <person name="Theobald S."/>
            <person name="Brandl J."/>
            <person name="Frisvad J.C."/>
            <person name="Nielsen K.F."/>
            <person name="Lyhne E.K."/>
            <person name="Kogle M.E."/>
            <person name="Kuo A."/>
            <person name="Riley R."/>
            <person name="Clum A."/>
            <person name="Nolan M."/>
            <person name="Lipzen A."/>
            <person name="Salamov A."/>
            <person name="Henrissat B."/>
            <person name="Wiebenga A."/>
            <person name="De vries R.P."/>
            <person name="Grigoriev I.V."/>
            <person name="Mortensen U.H."/>
            <person name="Andersen M.R."/>
            <person name="Baker S.E."/>
        </authorList>
    </citation>
    <scope>NUCLEOTIDE SEQUENCE [LARGE SCALE GENOMIC DNA]</scope>
    <source>
        <strain evidence="1 2">CBS 101889</strain>
    </source>
</reference>
<accession>A0A395HYW3</accession>
<evidence type="ECO:0000313" key="2">
    <source>
        <dbReference type="Proteomes" id="UP000248961"/>
    </source>
</evidence>